<dbReference type="SUPFAM" id="SSF46894">
    <property type="entry name" value="C-terminal effector domain of the bipartite response regulators"/>
    <property type="match status" value="1"/>
</dbReference>
<dbReference type="EMBL" id="JADEYS010000011">
    <property type="protein sequence ID" value="MBE9397957.1"/>
    <property type="molecule type" value="Genomic_DNA"/>
</dbReference>
<accession>A0A8J7FDB4</accession>
<dbReference type="InterPro" id="IPR016032">
    <property type="entry name" value="Sig_transdc_resp-reg_C-effctor"/>
</dbReference>
<dbReference type="GO" id="GO:0006355">
    <property type="term" value="P:regulation of DNA-templated transcription"/>
    <property type="evidence" value="ECO:0007669"/>
    <property type="project" value="InterPro"/>
</dbReference>
<dbReference type="InterPro" id="IPR036388">
    <property type="entry name" value="WH-like_DNA-bd_sf"/>
</dbReference>
<proteinExistence type="predicted"/>
<evidence type="ECO:0000259" key="1">
    <source>
        <dbReference type="PROSITE" id="PS50043"/>
    </source>
</evidence>
<dbReference type="Proteomes" id="UP000640333">
    <property type="component" value="Unassembled WGS sequence"/>
</dbReference>
<comment type="caution">
    <text evidence="2">The sequence shown here is derived from an EMBL/GenBank/DDBJ whole genome shotgun (WGS) entry which is preliminary data.</text>
</comment>
<dbReference type="PROSITE" id="PS50043">
    <property type="entry name" value="HTH_LUXR_2"/>
    <property type="match status" value="1"/>
</dbReference>
<gene>
    <name evidence="2" type="ORF">IOQ59_11880</name>
</gene>
<dbReference type="RefSeq" id="WP_193953554.1">
    <property type="nucleotide sequence ID" value="NZ_JADEYS010000011.1"/>
</dbReference>
<evidence type="ECO:0000313" key="3">
    <source>
        <dbReference type="Proteomes" id="UP000640333"/>
    </source>
</evidence>
<name>A0A8J7FDB4_9GAMM</name>
<dbReference type="InterPro" id="IPR000792">
    <property type="entry name" value="Tscrpt_reg_LuxR_C"/>
</dbReference>
<dbReference type="SMART" id="SM00421">
    <property type="entry name" value="HTH_LUXR"/>
    <property type="match status" value="1"/>
</dbReference>
<evidence type="ECO:0000313" key="2">
    <source>
        <dbReference type="EMBL" id="MBE9397957.1"/>
    </source>
</evidence>
<dbReference type="AlphaFoldDB" id="A0A8J7FDB4"/>
<protein>
    <submittedName>
        <fullName evidence="2">Helix-turn-helix transcriptional regulator</fullName>
    </submittedName>
</protein>
<dbReference type="CDD" id="cd06170">
    <property type="entry name" value="LuxR_C_like"/>
    <property type="match status" value="1"/>
</dbReference>
<keyword evidence="3" id="KW-1185">Reference proteome</keyword>
<dbReference type="Pfam" id="PF00196">
    <property type="entry name" value="GerE"/>
    <property type="match status" value="1"/>
</dbReference>
<dbReference type="GO" id="GO:0003677">
    <property type="term" value="F:DNA binding"/>
    <property type="evidence" value="ECO:0007669"/>
    <property type="project" value="InterPro"/>
</dbReference>
<organism evidence="2 3">
    <name type="scientific">Pontibacterium sinense</name>
    <dbReference type="NCBI Taxonomy" id="2781979"/>
    <lineage>
        <taxon>Bacteria</taxon>
        <taxon>Pseudomonadati</taxon>
        <taxon>Pseudomonadota</taxon>
        <taxon>Gammaproteobacteria</taxon>
        <taxon>Oceanospirillales</taxon>
        <taxon>Oceanospirillaceae</taxon>
        <taxon>Pontibacterium</taxon>
    </lineage>
</organism>
<sequence length="259" mass="28959">MNDAVSVLGSDQPSTVFSGNILISECGWDKIFSELEVLLRQLGFRYFTYSSVPRDLASKDSLFSVSKRSYGVDTQGSLPEHIVSRYYREVATLDPLWSVLPTSAEVLVTDVRAGSSTPIVESFWEQYNVASRAYIPVGKHADKPWFNYFGLYHGKSSAEFTELYKDISGSLLPLLERCHKLLALDGSKETNPYVRHAVFSATCTNILRMTAEGMSVKMIADHLGLTEEGVTYHITRAKKVLNARNKTQLIARLYQSGIL</sequence>
<feature type="domain" description="HTH luxR-type" evidence="1">
    <location>
        <begin position="192"/>
        <end position="257"/>
    </location>
</feature>
<reference evidence="2" key="1">
    <citation type="submission" date="2020-10" db="EMBL/GenBank/DDBJ databases">
        <title>Bacterium isolated from coastal waters sediment.</title>
        <authorList>
            <person name="Chen R.-J."/>
            <person name="Lu D.-C."/>
            <person name="Zhu K.-L."/>
            <person name="Du Z.-J."/>
        </authorList>
    </citation>
    <scope>NUCLEOTIDE SEQUENCE</scope>
    <source>
        <strain evidence="2">N1Y112</strain>
    </source>
</reference>
<dbReference type="Gene3D" id="1.10.10.10">
    <property type="entry name" value="Winged helix-like DNA-binding domain superfamily/Winged helix DNA-binding domain"/>
    <property type="match status" value="1"/>
</dbReference>